<name>A0AAW2Z1Z6_9EUKA</name>
<sequence>MLEKIIDVMSEGRYWKVFKKKGLNNSLFTSLNGVSTNGTKGFKKKPKKRRRVLDDEDEDELLQTQQQEEFLTILCEMERKKEESFCREFSITEEELLMLDAEVEQQQKINKEERATICDDSPQPSSQECVDAAVNQELEVEKHLSELEAKLTVHEEEKRMLFVQLKSIIEREKTEQLRQRQIQEMMRQQQQLAQVQQLQQFHTEQLQQTGFEMQTPSTSTAPMIPPPPPPLTSGHIVEDPRTQHSLPPPPPPTDHRYIETPLVENASSNVEPVTPPSSEPITPSSSSRDPYHHHSQSRPRSPHHIYQSRTPYHHSQPPPPHYQPPPPHVMYHQSHSHYHSNDYYGDNRGDPMSDMHHHNSYTQHYRPPPNAYQQPRMFRTSHHNGIPPYSHRGSKRSRYGRHP</sequence>
<feature type="compositionally biased region" description="Basic and acidic residues" evidence="2">
    <location>
        <begin position="345"/>
        <end position="357"/>
    </location>
</feature>
<feature type="compositionally biased region" description="Basic residues" evidence="2">
    <location>
        <begin position="41"/>
        <end position="51"/>
    </location>
</feature>
<evidence type="ECO:0000256" key="2">
    <source>
        <dbReference type="SAM" id="MobiDB-lite"/>
    </source>
</evidence>
<evidence type="ECO:0000313" key="4">
    <source>
        <dbReference type="Proteomes" id="UP001431209"/>
    </source>
</evidence>
<feature type="compositionally biased region" description="Pro residues" evidence="2">
    <location>
        <begin position="316"/>
        <end position="328"/>
    </location>
</feature>
<proteinExistence type="predicted"/>
<feature type="region of interest" description="Disordered" evidence="2">
    <location>
        <begin position="38"/>
        <end position="58"/>
    </location>
</feature>
<dbReference type="EMBL" id="JAOPGA020000958">
    <property type="protein sequence ID" value="KAL0483429.1"/>
    <property type="molecule type" value="Genomic_DNA"/>
</dbReference>
<gene>
    <name evidence="3" type="ORF">AKO1_014754</name>
</gene>
<evidence type="ECO:0000313" key="3">
    <source>
        <dbReference type="EMBL" id="KAL0483429.1"/>
    </source>
</evidence>
<accession>A0AAW2Z1Z6</accession>
<comment type="caution">
    <text evidence="3">The sequence shown here is derived from an EMBL/GenBank/DDBJ whole genome shotgun (WGS) entry which is preliminary data.</text>
</comment>
<organism evidence="3 4">
    <name type="scientific">Acrasis kona</name>
    <dbReference type="NCBI Taxonomy" id="1008807"/>
    <lineage>
        <taxon>Eukaryota</taxon>
        <taxon>Discoba</taxon>
        <taxon>Heterolobosea</taxon>
        <taxon>Tetramitia</taxon>
        <taxon>Eutetramitia</taxon>
        <taxon>Acrasidae</taxon>
        <taxon>Acrasis</taxon>
    </lineage>
</organism>
<feature type="region of interest" description="Disordered" evidence="2">
    <location>
        <begin position="213"/>
        <end position="403"/>
    </location>
</feature>
<protein>
    <submittedName>
        <fullName evidence="3">Uncharacterized protein</fullName>
    </submittedName>
</protein>
<feature type="coiled-coil region" evidence="1">
    <location>
        <begin position="130"/>
        <end position="198"/>
    </location>
</feature>
<feature type="compositionally biased region" description="Basic residues" evidence="2">
    <location>
        <begin position="291"/>
        <end position="303"/>
    </location>
</feature>
<evidence type="ECO:0000256" key="1">
    <source>
        <dbReference type="SAM" id="Coils"/>
    </source>
</evidence>
<dbReference type="AlphaFoldDB" id="A0AAW2Z1Z6"/>
<keyword evidence="1" id="KW-0175">Coiled coil</keyword>
<reference evidence="3 4" key="1">
    <citation type="submission" date="2024-03" db="EMBL/GenBank/DDBJ databases">
        <title>The Acrasis kona genome and developmental transcriptomes reveal deep origins of eukaryotic multicellular pathways.</title>
        <authorList>
            <person name="Sheikh S."/>
            <person name="Fu C.-J."/>
            <person name="Brown M.W."/>
            <person name="Baldauf S.L."/>
        </authorList>
    </citation>
    <scope>NUCLEOTIDE SEQUENCE [LARGE SCALE GENOMIC DNA]</scope>
    <source>
        <strain evidence="3 4">ATCC MYA-3509</strain>
    </source>
</reference>
<feature type="compositionally biased region" description="Basic residues" evidence="2">
    <location>
        <begin position="392"/>
        <end position="403"/>
    </location>
</feature>
<keyword evidence="4" id="KW-1185">Reference proteome</keyword>
<dbReference type="Proteomes" id="UP001431209">
    <property type="component" value="Unassembled WGS sequence"/>
</dbReference>